<proteinExistence type="predicted"/>
<keyword evidence="6" id="KW-0598">Phosphotransferase system</keyword>
<keyword evidence="3" id="KW-0963">Cytoplasm</keyword>
<sequence length="136" mass="14460">MIGIVIIGHGAFASALKSSVELIAGKQPKIADISFEPHDSTEDLEKKLKDVVAGLEPVTGILFFTDLVGGTPFKVSALLSREMEQTGVVAGANLPMILEALFEREHLTISRAVEKAIQAGKEGIKPFPDPPCVPIV</sequence>
<organism evidence="9 10">
    <name type="scientific">Marinithermofilum abyssi</name>
    <dbReference type="NCBI Taxonomy" id="1571185"/>
    <lineage>
        <taxon>Bacteria</taxon>
        <taxon>Bacillati</taxon>
        <taxon>Bacillota</taxon>
        <taxon>Bacilli</taxon>
        <taxon>Bacillales</taxon>
        <taxon>Thermoactinomycetaceae</taxon>
        <taxon>Marinithermofilum</taxon>
    </lineage>
</organism>
<evidence type="ECO:0000259" key="8">
    <source>
        <dbReference type="PROSITE" id="PS51096"/>
    </source>
</evidence>
<evidence type="ECO:0000256" key="6">
    <source>
        <dbReference type="ARBA" id="ARBA00022683"/>
    </source>
</evidence>
<dbReference type="GO" id="GO:0009401">
    <property type="term" value="P:phosphoenolpyruvate-dependent sugar phosphotransferase system"/>
    <property type="evidence" value="ECO:0007669"/>
    <property type="project" value="UniProtKB-KW"/>
</dbReference>
<reference evidence="9" key="1">
    <citation type="journal article" date="2014" name="Int. J. Syst. Evol. Microbiol.">
        <title>Complete genome sequence of Corynebacterium casei LMG S-19264T (=DSM 44701T), isolated from a smear-ripened cheese.</title>
        <authorList>
            <consortium name="US DOE Joint Genome Institute (JGI-PGF)"/>
            <person name="Walter F."/>
            <person name="Albersmeier A."/>
            <person name="Kalinowski J."/>
            <person name="Ruckert C."/>
        </authorList>
    </citation>
    <scope>NUCLEOTIDE SEQUENCE</scope>
    <source>
        <strain evidence="9">CGMCC 1.15179</strain>
    </source>
</reference>
<comment type="caution">
    <text evidence="9">The sequence shown here is derived from an EMBL/GenBank/DDBJ whole genome shotgun (WGS) entry which is preliminary data.</text>
</comment>
<dbReference type="GO" id="GO:0005737">
    <property type="term" value="C:cytoplasm"/>
    <property type="evidence" value="ECO:0007669"/>
    <property type="project" value="UniProtKB-SubCell"/>
</dbReference>
<evidence type="ECO:0000256" key="4">
    <source>
        <dbReference type="ARBA" id="ARBA00022597"/>
    </source>
</evidence>
<evidence type="ECO:0000256" key="7">
    <source>
        <dbReference type="ARBA" id="ARBA00022777"/>
    </source>
</evidence>
<dbReference type="PANTHER" id="PTHR33799:SF1">
    <property type="entry name" value="PTS SYSTEM MANNOSE-SPECIFIC EIIAB COMPONENT-RELATED"/>
    <property type="match status" value="1"/>
</dbReference>
<dbReference type="EMBL" id="BMHQ01000005">
    <property type="protein sequence ID" value="GGE16103.1"/>
    <property type="molecule type" value="Genomic_DNA"/>
</dbReference>
<dbReference type="InterPro" id="IPR051471">
    <property type="entry name" value="Bacterial_PTS_sugar_comp"/>
</dbReference>
<dbReference type="RefSeq" id="WP_188647465.1">
    <property type="nucleotide sequence ID" value="NZ_BMHQ01000005.1"/>
</dbReference>
<dbReference type="InterPro" id="IPR036662">
    <property type="entry name" value="PTS_EIIA_man-typ_sf"/>
</dbReference>
<keyword evidence="2" id="KW-0813">Transport</keyword>
<dbReference type="Gene3D" id="3.40.50.510">
    <property type="entry name" value="Phosphotransferase system, mannose-type IIA component"/>
    <property type="match status" value="1"/>
</dbReference>
<dbReference type="PANTHER" id="PTHR33799">
    <property type="entry name" value="PTS PERMEASE-RELATED-RELATED"/>
    <property type="match status" value="1"/>
</dbReference>
<keyword evidence="10" id="KW-1185">Reference proteome</keyword>
<feature type="domain" description="PTS EIIA type-4" evidence="8">
    <location>
        <begin position="1"/>
        <end position="124"/>
    </location>
</feature>
<evidence type="ECO:0000313" key="10">
    <source>
        <dbReference type="Proteomes" id="UP000625210"/>
    </source>
</evidence>
<dbReference type="Pfam" id="PF03610">
    <property type="entry name" value="EIIA-man"/>
    <property type="match status" value="1"/>
</dbReference>
<dbReference type="GO" id="GO:0016020">
    <property type="term" value="C:membrane"/>
    <property type="evidence" value="ECO:0007669"/>
    <property type="project" value="InterPro"/>
</dbReference>
<name>A0A8J2VF55_9BACL</name>
<dbReference type="CDD" id="cd00006">
    <property type="entry name" value="PTS_IIA_man"/>
    <property type="match status" value="1"/>
</dbReference>
<keyword evidence="5" id="KW-0808">Transferase</keyword>
<reference evidence="9" key="2">
    <citation type="submission" date="2020-09" db="EMBL/GenBank/DDBJ databases">
        <authorList>
            <person name="Sun Q."/>
            <person name="Zhou Y."/>
        </authorList>
    </citation>
    <scope>NUCLEOTIDE SEQUENCE</scope>
    <source>
        <strain evidence="9">CGMCC 1.15179</strain>
    </source>
</reference>
<keyword evidence="7" id="KW-0418">Kinase</keyword>
<dbReference type="GO" id="GO:0016301">
    <property type="term" value="F:kinase activity"/>
    <property type="evidence" value="ECO:0007669"/>
    <property type="project" value="UniProtKB-KW"/>
</dbReference>
<protein>
    <recommendedName>
        <fullName evidence="8">PTS EIIA type-4 domain-containing protein</fullName>
    </recommendedName>
</protein>
<dbReference type="Proteomes" id="UP000625210">
    <property type="component" value="Unassembled WGS sequence"/>
</dbReference>
<keyword evidence="4" id="KW-0762">Sugar transport</keyword>
<evidence type="ECO:0000256" key="5">
    <source>
        <dbReference type="ARBA" id="ARBA00022679"/>
    </source>
</evidence>
<evidence type="ECO:0000313" key="9">
    <source>
        <dbReference type="EMBL" id="GGE16103.1"/>
    </source>
</evidence>
<evidence type="ECO:0000256" key="3">
    <source>
        <dbReference type="ARBA" id="ARBA00022490"/>
    </source>
</evidence>
<accession>A0A8J2VF55</accession>
<dbReference type="PROSITE" id="PS51096">
    <property type="entry name" value="PTS_EIIA_TYPE_4"/>
    <property type="match status" value="1"/>
</dbReference>
<dbReference type="SUPFAM" id="SSF53062">
    <property type="entry name" value="PTS system fructose IIA component-like"/>
    <property type="match status" value="1"/>
</dbReference>
<evidence type="ECO:0000256" key="1">
    <source>
        <dbReference type="ARBA" id="ARBA00004496"/>
    </source>
</evidence>
<dbReference type="InterPro" id="IPR004701">
    <property type="entry name" value="PTS_EIIA_man-typ"/>
</dbReference>
<dbReference type="AlphaFoldDB" id="A0A8J2VF55"/>
<dbReference type="InterPro" id="IPR033887">
    <property type="entry name" value="PTS_IIA_man"/>
</dbReference>
<evidence type="ECO:0000256" key="2">
    <source>
        <dbReference type="ARBA" id="ARBA00022448"/>
    </source>
</evidence>
<comment type="subcellular location">
    <subcellularLocation>
        <location evidence="1">Cytoplasm</location>
    </subcellularLocation>
</comment>
<dbReference type="NCBIfam" id="NF040761">
    <property type="entry name" value="AgaF"/>
    <property type="match status" value="1"/>
</dbReference>
<gene>
    <name evidence="9" type="ORF">GCM10011571_17170</name>
</gene>